<evidence type="ECO:0000256" key="2">
    <source>
        <dbReference type="ARBA" id="ARBA00023002"/>
    </source>
</evidence>
<evidence type="ECO:0000256" key="1">
    <source>
        <dbReference type="ARBA" id="ARBA00006056"/>
    </source>
</evidence>
<dbReference type="RefSeq" id="WP_142929625.1">
    <property type="nucleotide sequence ID" value="NZ_ML660109.1"/>
</dbReference>
<dbReference type="OrthoDB" id="9769447at2"/>
<dbReference type="AlphaFoldDB" id="A0A545SRX4"/>
<dbReference type="InterPro" id="IPR043144">
    <property type="entry name" value="Mal/L-sulf/L-lact_DH-like_ah"/>
</dbReference>
<gene>
    <name evidence="3" type="ORF">FKG94_24665</name>
</gene>
<dbReference type="PANTHER" id="PTHR11091">
    <property type="entry name" value="OXIDOREDUCTASE-RELATED"/>
    <property type="match status" value="1"/>
</dbReference>
<dbReference type="Proteomes" id="UP000319732">
    <property type="component" value="Unassembled WGS sequence"/>
</dbReference>
<dbReference type="InterPro" id="IPR043143">
    <property type="entry name" value="Mal/L-sulf/L-lact_DH-like_NADP"/>
</dbReference>
<comment type="caution">
    <text evidence="3">The sequence shown here is derived from an EMBL/GenBank/DDBJ whole genome shotgun (WGS) entry which is preliminary data.</text>
</comment>
<organism evidence="3 4">
    <name type="scientific">Exilibacterium tricleocarpae</name>
    <dbReference type="NCBI Taxonomy" id="2591008"/>
    <lineage>
        <taxon>Bacteria</taxon>
        <taxon>Pseudomonadati</taxon>
        <taxon>Pseudomonadota</taxon>
        <taxon>Gammaproteobacteria</taxon>
        <taxon>Cellvibrionales</taxon>
        <taxon>Cellvibrionaceae</taxon>
        <taxon>Exilibacterium</taxon>
    </lineage>
</organism>
<keyword evidence="4" id="KW-1185">Reference proteome</keyword>
<dbReference type="PANTHER" id="PTHR11091:SF0">
    <property type="entry name" value="MALATE DEHYDROGENASE"/>
    <property type="match status" value="1"/>
</dbReference>
<protein>
    <submittedName>
        <fullName evidence="3">Ldh family oxidoreductase</fullName>
    </submittedName>
</protein>
<dbReference type="Gene3D" id="3.30.1370.60">
    <property type="entry name" value="Hypothetical oxidoreductase yiak, domain 2"/>
    <property type="match status" value="1"/>
</dbReference>
<dbReference type="Gene3D" id="1.10.1530.10">
    <property type="match status" value="1"/>
</dbReference>
<comment type="similarity">
    <text evidence="1">Belongs to the LDH2/MDH2 oxidoreductase family.</text>
</comment>
<keyword evidence="2" id="KW-0560">Oxidoreductase</keyword>
<dbReference type="EMBL" id="VHSG01000033">
    <property type="protein sequence ID" value="TQV67728.1"/>
    <property type="molecule type" value="Genomic_DNA"/>
</dbReference>
<dbReference type="InterPro" id="IPR003767">
    <property type="entry name" value="Malate/L-lactate_DH-like"/>
</dbReference>
<dbReference type="Pfam" id="PF02615">
    <property type="entry name" value="Ldh_2"/>
    <property type="match status" value="1"/>
</dbReference>
<evidence type="ECO:0000313" key="4">
    <source>
        <dbReference type="Proteomes" id="UP000319732"/>
    </source>
</evidence>
<evidence type="ECO:0000313" key="3">
    <source>
        <dbReference type="EMBL" id="TQV67728.1"/>
    </source>
</evidence>
<reference evidence="3 4" key="1">
    <citation type="submission" date="2019-06" db="EMBL/GenBank/DDBJ databases">
        <title>Whole genome sequence for Cellvibrionaceae sp. R142.</title>
        <authorList>
            <person name="Wang G."/>
        </authorList>
    </citation>
    <scope>NUCLEOTIDE SEQUENCE [LARGE SCALE GENOMIC DNA]</scope>
    <source>
        <strain evidence="3 4">R142</strain>
    </source>
</reference>
<name>A0A545SRX4_9GAMM</name>
<dbReference type="GO" id="GO:0016491">
    <property type="term" value="F:oxidoreductase activity"/>
    <property type="evidence" value="ECO:0007669"/>
    <property type="project" value="UniProtKB-KW"/>
</dbReference>
<dbReference type="InterPro" id="IPR036111">
    <property type="entry name" value="Mal/L-sulfo/L-lacto_DH-like_sf"/>
</dbReference>
<dbReference type="SUPFAM" id="SSF89733">
    <property type="entry name" value="L-sulfolactate dehydrogenase-like"/>
    <property type="match status" value="1"/>
</dbReference>
<proteinExistence type="inferred from homology"/>
<sequence>MTDAVNLTLPEAQALAYRTLLANNTAAASARATAAALVAAEADGQKGHGLSRIPSYVAQTRTGKVDGHAVARVEKVAAAAVRIDAGLGFAYPAIDLAIEELAALAPTTGVAMAAVHRSHHFGQAGAHAERLAERGLVAMVYGNAPKAMAFWGGTTPMLGTNPVAFAAPTGVGEPLVIDLALSKVARGKVMAAQKAGTDIPPDWALDADGNPTTDPTAAMAGSMLPIGAAKGAALVMMVEILAAALTGSHFGFEASSLFDGDGDPPDLGQVVLAIDPAISSNGRFLERMSTFMAALESEPGVRAPGSSRLQNRAAAARDGVFIPAPLHQEITALCPAD</sequence>
<accession>A0A545SRX4</accession>